<keyword evidence="2" id="KW-0238">DNA-binding</keyword>
<dbReference type="Pfam" id="PF12802">
    <property type="entry name" value="MarR_2"/>
    <property type="match status" value="1"/>
</dbReference>
<accession>A0ABS3J7H3</accession>
<dbReference type="PANTHER" id="PTHR33164:SF64">
    <property type="entry name" value="TRANSCRIPTIONAL REGULATOR SLYA"/>
    <property type="match status" value="1"/>
</dbReference>
<protein>
    <submittedName>
        <fullName evidence="5">MarR family transcriptional regulator</fullName>
    </submittedName>
</protein>
<evidence type="ECO:0000313" key="6">
    <source>
        <dbReference type="Proteomes" id="UP000664288"/>
    </source>
</evidence>
<dbReference type="PROSITE" id="PS50995">
    <property type="entry name" value="HTH_MARR_2"/>
    <property type="match status" value="1"/>
</dbReference>
<sequence>MTDDAALHFQLTTNLVRIGRIWRKLVREMMEAHGISEACAHPLVSIGRLGDGVRQGAVAEEVGVEGPSLVRLLDQLCESGVVERREDPQDRRAKTLWLTDRGRAAMQRIEADLVTLRARVLKDVGTADIEAALRVLAAIEAYRPEPAESGADGTAAESRTTS</sequence>
<feature type="domain" description="HTH marR-type" evidence="4">
    <location>
        <begin position="8"/>
        <end position="141"/>
    </location>
</feature>
<keyword evidence="1" id="KW-0805">Transcription regulation</keyword>
<keyword evidence="3" id="KW-0804">Transcription</keyword>
<dbReference type="RefSeq" id="WP_207351703.1">
    <property type="nucleotide sequence ID" value="NZ_JAFMPY010000017.1"/>
</dbReference>
<dbReference type="InterPro" id="IPR036388">
    <property type="entry name" value="WH-like_DNA-bd_sf"/>
</dbReference>
<organism evidence="5 6">
    <name type="scientific">Jiella sonneratiae</name>
    <dbReference type="NCBI Taxonomy" id="2816856"/>
    <lineage>
        <taxon>Bacteria</taxon>
        <taxon>Pseudomonadati</taxon>
        <taxon>Pseudomonadota</taxon>
        <taxon>Alphaproteobacteria</taxon>
        <taxon>Hyphomicrobiales</taxon>
        <taxon>Aurantimonadaceae</taxon>
        <taxon>Jiella</taxon>
    </lineage>
</organism>
<evidence type="ECO:0000256" key="1">
    <source>
        <dbReference type="ARBA" id="ARBA00023015"/>
    </source>
</evidence>
<proteinExistence type="predicted"/>
<dbReference type="SUPFAM" id="SSF46785">
    <property type="entry name" value="Winged helix' DNA-binding domain"/>
    <property type="match status" value="1"/>
</dbReference>
<comment type="caution">
    <text evidence="5">The sequence shown here is derived from an EMBL/GenBank/DDBJ whole genome shotgun (WGS) entry which is preliminary data.</text>
</comment>
<reference evidence="5 6" key="1">
    <citation type="submission" date="2021-03" db="EMBL/GenBank/DDBJ databases">
        <title>Whole genome sequence of Jiella sp. MQZ13P-4.</title>
        <authorList>
            <person name="Tuo L."/>
        </authorList>
    </citation>
    <scope>NUCLEOTIDE SEQUENCE [LARGE SCALE GENOMIC DNA]</scope>
    <source>
        <strain evidence="5 6">MQZ13P-4</strain>
    </source>
</reference>
<dbReference type="InterPro" id="IPR039422">
    <property type="entry name" value="MarR/SlyA-like"/>
</dbReference>
<dbReference type="SMART" id="SM00347">
    <property type="entry name" value="HTH_MARR"/>
    <property type="match status" value="1"/>
</dbReference>
<dbReference type="EMBL" id="JAFMPY010000017">
    <property type="protein sequence ID" value="MBO0905062.1"/>
    <property type="molecule type" value="Genomic_DNA"/>
</dbReference>
<evidence type="ECO:0000256" key="2">
    <source>
        <dbReference type="ARBA" id="ARBA00023125"/>
    </source>
</evidence>
<dbReference type="Gene3D" id="1.10.10.10">
    <property type="entry name" value="Winged helix-like DNA-binding domain superfamily/Winged helix DNA-binding domain"/>
    <property type="match status" value="1"/>
</dbReference>
<name>A0ABS3J7H3_9HYPH</name>
<dbReference type="Proteomes" id="UP000664288">
    <property type="component" value="Unassembled WGS sequence"/>
</dbReference>
<evidence type="ECO:0000259" key="4">
    <source>
        <dbReference type="PROSITE" id="PS50995"/>
    </source>
</evidence>
<dbReference type="InterPro" id="IPR000835">
    <property type="entry name" value="HTH_MarR-typ"/>
</dbReference>
<dbReference type="PRINTS" id="PR00598">
    <property type="entry name" value="HTHMARR"/>
</dbReference>
<gene>
    <name evidence="5" type="ORF">J1C47_15565</name>
</gene>
<keyword evidence="6" id="KW-1185">Reference proteome</keyword>
<evidence type="ECO:0000256" key="3">
    <source>
        <dbReference type="ARBA" id="ARBA00023163"/>
    </source>
</evidence>
<evidence type="ECO:0000313" key="5">
    <source>
        <dbReference type="EMBL" id="MBO0905062.1"/>
    </source>
</evidence>
<dbReference type="PANTHER" id="PTHR33164">
    <property type="entry name" value="TRANSCRIPTIONAL REGULATOR, MARR FAMILY"/>
    <property type="match status" value="1"/>
</dbReference>
<dbReference type="InterPro" id="IPR036390">
    <property type="entry name" value="WH_DNA-bd_sf"/>
</dbReference>